<keyword evidence="2" id="KW-0812">Transmembrane</keyword>
<evidence type="ECO:0000256" key="2">
    <source>
        <dbReference type="SAM" id="Phobius"/>
    </source>
</evidence>
<protein>
    <submittedName>
        <fullName evidence="4">Uncharacterized protein</fullName>
    </submittedName>
</protein>
<reference evidence="4" key="1">
    <citation type="submission" date="2021-01" db="EMBL/GenBank/DDBJ databases">
        <authorList>
            <person name="Zahm M."/>
            <person name="Roques C."/>
            <person name="Cabau C."/>
            <person name="Klopp C."/>
            <person name="Donnadieu C."/>
            <person name="Jouanno E."/>
            <person name="Lampietro C."/>
            <person name="Louis A."/>
            <person name="Herpin A."/>
            <person name="Echchiki A."/>
            <person name="Berthelot C."/>
            <person name="Parey E."/>
            <person name="Roest-Crollius H."/>
            <person name="Braasch I."/>
            <person name="Postlethwait J."/>
            <person name="Bobe J."/>
            <person name="Montfort J."/>
            <person name="Bouchez O."/>
            <person name="Begum T."/>
            <person name="Mejri S."/>
            <person name="Adams A."/>
            <person name="Chen W.-J."/>
            <person name="Guiguen Y."/>
        </authorList>
    </citation>
    <scope>NUCLEOTIDE SEQUENCE</scope>
    <source>
        <tissue evidence="4">Blood</tissue>
    </source>
</reference>
<dbReference type="EMBL" id="JAERUA010000022">
    <property type="protein sequence ID" value="KAI1884338.1"/>
    <property type="molecule type" value="Genomic_DNA"/>
</dbReference>
<comment type="caution">
    <text evidence="4">The sequence shown here is derived from an EMBL/GenBank/DDBJ whole genome shotgun (WGS) entry which is preliminary data.</text>
</comment>
<organism evidence="4 5">
    <name type="scientific">Albula goreensis</name>
    <dbReference type="NCBI Taxonomy" id="1534307"/>
    <lineage>
        <taxon>Eukaryota</taxon>
        <taxon>Metazoa</taxon>
        <taxon>Chordata</taxon>
        <taxon>Craniata</taxon>
        <taxon>Vertebrata</taxon>
        <taxon>Euteleostomi</taxon>
        <taxon>Actinopterygii</taxon>
        <taxon>Neopterygii</taxon>
        <taxon>Teleostei</taxon>
        <taxon>Albuliformes</taxon>
        <taxon>Albulidae</taxon>
        <taxon>Albula</taxon>
    </lineage>
</organism>
<accession>A0A8T3CP78</accession>
<dbReference type="AlphaFoldDB" id="A0A8T3CP78"/>
<evidence type="ECO:0000313" key="5">
    <source>
        <dbReference type="Proteomes" id="UP000829720"/>
    </source>
</evidence>
<dbReference type="Proteomes" id="UP000829720">
    <property type="component" value="Unassembled WGS sequence"/>
</dbReference>
<keyword evidence="2" id="KW-0472">Membrane</keyword>
<proteinExistence type="predicted"/>
<feature type="signal peptide" evidence="3">
    <location>
        <begin position="1"/>
        <end position="31"/>
    </location>
</feature>
<gene>
    <name evidence="4" type="ORF">AGOR_G00225390</name>
</gene>
<dbReference type="OrthoDB" id="10560741at2759"/>
<keyword evidence="3" id="KW-0732">Signal</keyword>
<evidence type="ECO:0000313" key="4">
    <source>
        <dbReference type="EMBL" id="KAI1884338.1"/>
    </source>
</evidence>
<evidence type="ECO:0000256" key="3">
    <source>
        <dbReference type="SAM" id="SignalP"/>
    </source>
</evidence>
<name>A0A8T3CP78_9TELE</name>
<feature type="transmembrane region" description="Helical" evidence="2">
    <location>
        <begin position="133"/>
        <end position="155"/>
    </location>
</feature>
<sequence length="195" mass="22198">MVMFLLRNSMASLICLSVIVCLQTQIRGCAGLERYMHMSCNDLRTDSGFRYSYEITQQLETEEWNSTQVLARWVHGCDPEFLPVVKEFSHGSITLQSCMNVSYWSFDFTGRETLIHFIIAEESVRVDDNSNPILLVVPICIVSVFIVLLLMFYFWNRETKRFTCGLVCARGDPEHPAAGPVSYTPAQADGHNPDE</sequence>
<feature type="region of interest" description="Disordered" evidence="1">
    <location>
        <begin position="176"/>
        <end position="195"/>
    </location>
</feature>
<keyword evidence="5" id="KW-1185">Reference proteome</keyword>
<evidence type="ECO:0000256" key="1">
    <source>
        <dbReference type="SAM" id="MobiDB-lite"/>
    </source>
</evidence>
<feature type="chain" id="PRO_5035891765" evidence="3">
    <location>
        <begin position="32"/>
        <end position="195"/>
    </location>
</feature>
<keyword evidence="2" id="KW-1133">Transmembrane helix</keyword>